<keyword evidence="3" id="KW-1185">Reference proteome</keyword>
<dbReference type="InterPro" id="IPR051200">
    <property type="entry name" value="Host-pathogen_enzymatic-act"/>
</dbReference>
<keyword evidence="1" id="KW-0732">Signal</keyword>
<dbReference type="EMBL" id="WQLA01000003">
    <property type="protein sequence ID" value="MVN91605.1"/>
    <property type="molecule type" value="Genomic_DNA"/>
</dbReference>
<dbReference type="OrthoDB" id="792648at2"/>
<dbReference type="Pfam" id="PF16819">
    <property type="entry name" value="DUF5074"/>
    <property type="match status" value="1"/>
</dbReference>
<evidence type="ECO:0000313" key="2">
    <source>
        <dbReference type="EMBL" id="MVN91605.1"/>
    </source>
</evidence>
<dbReference type="PANTHER" id="PTHR47197:SF3">
    <property type="entry name" value="DIHYDRO-HEME D1 DEHYDROGENASE"/>
    <property type="match status" value="1"/>
</dbReference>
<feature type="chain" id="PRO_5026036809" description="YncE family protein" evidence="1">
    <location>
        <begin position="24"/>
        <end position="375"/>
    </location>
</feature>
<gene>
    <name evidence="2" type="ORF">GO816_10760</name>
</gene>
<dbReference type="AlphaFoldDB" id="A0A6I4I8L9"/>
<reference evidence="2 3" key="1">
    <citation type="submission" date="2019-12" db="EMBL/GenBank/DDBJ databases">
        <title>Mucilaginibacter sp. HME9299 genome sequencing and assembly.</title>
        <authorList>
            <person name="Kang H."/>
            <person name="Kim H."/>
            <person name="Joh K."/>
        </authorList>
    </citation>
    <scope>NUCLEOTIDE SEQUENCE [LARGE SCALE GENOMIC DNA]</scope>
    <source>
        <strain evidence="2 3">HME9299</strain>
    </source>
</reference>
<accession>A0A6I4I8L9</accession>
<evidence type="ECO:0008006" key="4">
    <source>
        <dbReference type="Google" id="ProtNLM"/>
    </source>
</evidence>
<name>A0A6I4I8L9_9SPHI</name>
<organism evidence="2 3">
    <name type="scientific">Mucilaginibacter aquatilis</name>
    <dbReference type="NCBI Taxonomy" id="1517760"/>
    <lineage>
        <taxon>Bacteria</taxon>
        <taxon>Pseudomonadati</taxon>
        <taxon>Bacteroidota</taxon>
        <taxon>Sphingobacteriia</taxon>
        <taxon>Sphingobacteriales</taxon>
        <taxon>Sphingobacteriaceae</taxon>
        <taxon>Mucilaginibacter</taxon>
    </lineage>
</organism>
<dbReference type="RefSeq" id="WP_157541903.1">
    <property type="nucleotide sequence ID" value="NZ_WQLA01000003.1"/>
</dbReference>
<dbReference type="PANTHER" id="PTHR47197">
    <property type="entry name" value="PROTEIN NIRF"/>
    <property type="match status" value="1"/>
</dbReference>
<feature type="signal peptide" evidence="1">
    <location>
        <begin position="1"/>
        <end position="23"/>
    </location>
</feature>
<comment type="caution">
    <text evidence="2">The sequence shown here is derived from an EMBL/GenBank/DDBJ whole genome shotgun (WGS) entry which is preliminary data.</text>
</comment>
<dbReference type="SUPFAM" id="SSF50998">
    <property type="entry name" value="Quinoprotein alcohol dehydrogenase-like"/>
    <property type="match status" value="1"/>
</dbReference>
<dbReference type="InterPro" id="IPR015943">
    <property type="entry name" value="WD40/YVTN_repeat-like_dom_sf"/>
</dbReference>
<dbReference type="Gene3D" id="2.130.10.10">
    <property type="entry name" value="YVTN repeat-like/Quinoprotein amine dehydrogenase"/>
    <property type="match status" value="1"/>
</dbReference>
<evidence type="ECO:0000256" key="1">
    <source>
        <dbReference type="SAM" id="SignalP"/>
    </source>
</evidence>
<sequence>MKIKLLQHNKLICLLLISAIAVLSSCSKNETEPFQKLEVESIAGIYMLSEGSYGAGNGSIAYYNMANKTSEKDYYRKVNGTALGETSNDLQRYGSKMYCVVTGIDGATKSFVDVMDINTCKTIKRISFNSATNGYMPRYIAFYQGKAYVSRYDGKISRIDTATLNVDGELDLKAPYLEGLAVANGKLYVANSDYLLNGVNKVSVVNLNSFTKLSDITVTQNPTKVTAAANGNVYVICQGNYTTVAAQVDVINSLTDTKTTLTTLKGVDYSTSVSIYQNAGVIGLTNTTTFTPDIKVFNAATSTVGNNFITDGTSVGLLYGLTVDPFSGGVVIGDDVSFTSKVWRAYYYDKAGVKKLEFETAVNPKSAVFVYNYKK</sequence>
<proteinExistence type="predicted"/>
<protein>
    <recommendedName>
        <fullName evidence="4">YncE family protein</fullName>
    </recommendedName>
</protein>
<dbReference type="Proteomes" id="UP000434850">
    <property type="component" value="Unassembled WGS sequence"/>
</dbReference>
<dbReference type="InterPro" id="IPR031815">
    <property type="entry name" value="DUF5074"/>
</dbReference>
<dbReference type="PROSITE" id="PS51257">
    <property type="entry name" value="PROKAR_LIPOPROTEIN"/>
    <property type="match status" value="1"/>
</dbReference>
<dbReference type="InterPro" id="IPR011047">
    <property type="entry name" value="Quinoprotein_ADH-like_sf"/>
</dbReference>
<evidence type="ECO:0000313" key="3">
    <source>
        <dbReference type="Proteomes" id="UP000434850"/>
    </source>
</evidence>